<comment type="function">
    <text evidence="1">Negatively regulates the PAK1 kinase. PAK1 is a member of the PAK kinase family, which has been shown to play a positive role in the regulation of signaling pathways involving MAPK8 and RELA. PAK1 exists as an inactive homodimer, which is activated by binding of small GTPases such as CDC42 to an N-terminal regulatory domain. PAK1IP1 also binds to the N-terminus of PAK1, and inhibits the specific activation of PAK1 by CDC42. May be involved in ribosomal large subunit assembly.</text>
</comment>
<dbReference type="SMART" id="SM00320">
    <property type="entry name" value="WD40"/>
    <property type="match status" value="5"/>
</dbReference>
<evidence type="ECO:0000256" key="1">
    <source>
        <dbReference type="ARBA" id="ARBA00045213"/>
    </source>
</evidence>
<organism evidence="3 4">
    <name type="scientific">Parthenolecanium corni</name>
    <dbReference type="NCBI Taxonomy" id="536013"/>
    <lineage>
        <taxon>Eukaryota</taxon>
        <taxon>Metazoa</taxon>
        <taxon>Ecdysozoa</taxon>
        <taxon>Arthropoda</taxon>
        <taxon>Hexapoda</taxon>
        <taxon>Insecta</taxon>
        <taxon>Pterygota</taxon>
        <taxon>Neoptera</taxon>
        <taxon>Paraneoptera</taxon>
        <taxon>Hemiptera</taxon>
        <taxon>Sternorrhyncha</taxon>
        <taxon>Coccoidea</taxon>
        <taxon>Coccidae</taxon>
        <taxon>Parthenolecanium</taxon>
    </lineage>
</organism>
<protein>
    <recommendedName>
        <fullName evidence="5">P21-activated protein kinase-interacting protein 1-like</fullName>
    </recommendedName>
</protein>
<dbReference type="PANTHER" id="PTHR44675">
    <property type="entry name" value="PAK1 INTERACTING PROTEIN 1"/>
    <property type="match status" value="1"/>
</dbReference>
<dbReference type="AlphaFoldDB" id="A0AAN9Y4A1"/>
<accession>A0AAN9Y4A1</accession>
<dbReference type="InterPro" id="IPR036322">
    <property type="entry name" value="WD40_repeat_dom_sf"/>
</dbReference>
<keyword evidence="2" id="KW-0853">WD repeat</keyword>
<dbReference type="InterPro" id="IPR015943">
    <property type="entry name" value="WD40/YVTN_repeat-like_dom_sf"/>
</dbReference>
<dbReference type="SUPFAM" id="SSF50978">
    <property type="entry name" value="WD40 repeat-like"/>
    <property type="match status" value="1"/>
</dbReference>
<evidence type="ECO:0000313" key="3">
    <source>
        <dbReference type="EMBL" id="KAK7590627.1"/>
    </source>
</evidence>
<dbReference type="Proteomes" id="UP001367676">
    <property type="component" value="Unassembled WGS sequence"/>
</dbReference>
<evidence type="ECO:0008006" key="5">
    <source>
        <dbReference type="Google" id="ProtNLM"/>
    </source>
</evidence>
<evidence type="ECO:0000313" key="4">
    <source>
        <dbReference type="Proteomes" id="UP001367676"/>
    </source>
</evidence>
<dbReference type="Pfam" id="PF00400">
    <property type="entry name" value="WD40"/>
    <property type="match status" value="2"/>
</dbReference>
<gene>
    <name evidence="3" type="ORF">V9T40_002240</name>
</gene>
<comment type="caution">
    <text evidence="3">The sequence shown here is derived from an EMBL/GenBank/DDBJ whole genome shotgun (WGS) entry which is preliminary data.</text>
</comment>
<dbReference type="PROSITE" id="PS50082">
    <property type="entry name" value="WD_REPEATS_2"/>
    <property type="match status" value="1"/>
</dbReference>
<dbReference type="EMBL" id="JBBCAQ010000022">
    <property type="protein sequence ID" value="KAK7590627.1"/>
    <property type="molecule type" value="Genomic_DNA"/>
</dbReference>
<name>A0AAN9Y4A1_9HEMI</name>
<feature type="repeat" description="WD" evidence="2">
    <location>
        <begin position="82"/>
        <end position="123"/>
    </location>
</feature>
<reference evidence="3 4" key="1">
    <citation type="submission" date="2024-03" db="EMBL/GenBank/DDBJ databases">
        <title>Adaptation during the transition from Ophiocordyceps entomopathogen to insect associate is accompanied by gene loss and intensified selection.</title>
        <authorList>
            <person name="Ward C.M."/>
            <person name="Onetto C.A."/>
            <person name="Borneman A.R."/>
        </authorList>
    </citation>
    <scope>NUCLEOTIDE SEQUENCE [LARGE SCALE GENOMIC DNA]</scope>
    <source>
        <strain evidence="3">AWRI1</strain>
        <tissue evidence="3">Single Adult Female</tissue>
    </source>
</reference>
<evidence type="ECO:0000256" key="2">
    <source>
        <dbReference type="PROSITE-ProRule" id="PRU00221"/>
    </source>
</evidence>
<sequence length="318" mass="34805">MAVANDTLVNCTFEVIVGTYEEFVLGYIFQEESKELTESFAVHSHHGSVRCVTACDNFLASGGSDEIIQLYSMISRKSVGSIMQHTGTVTDLKFTPEKCHLISCSEDGSIAVYRIGSWQVEKVWTSAHKGAGVSAIDVHPSSKMALSMGQNKTLRTWNLVKGRPAYTTNLSSLGKFMDSVVWSIRGTYFAIIVDTKIHVFDVNVAGIVAAVDCSTRVTCLSFLQDDIICFGEVNGSVICFNITSNSELWRTKVGDSRVKCINCVMSKWIIVANSDGNISVLHVPDVQTEPVQLSSVNCGCRITCMDVRLPVEVKSCNE</sequence>
<proteinExistence type="predicted"/>
<dbReference type="Gene3D" id="2.130.10.10">
    <property type="entry name" value="YVTN repeat-like/Quinoprotein amine dehydrogenase"/>
    <property type="match status" value="2"/>
</dbReference>
<dbReference type="PANTHER" id="PTHR44675:SF1">
    <property type="entry name" value="P21-ACTIVATED PROTEIN KINASE-INTERACTING PROTEIN 1"/>
    <property type="match status" value="1"/>
</dbReference>
<dbReference type="InterPro" id="IPR001680">
    <property type="entry name" value="WD40_rpt"/>
</dbReference>
<dbReference type="InterPro" id="IPR051959">
    <property type="entry name" value="PAK1-Kinase_Regulator"/>
</dbReference>
<keyword evidence="4" id="KW-1185">Reference proteome</keyword>